<organism evidence="4 5">
    <name type="scientific">Hyphodiscus hymeniophilus</name>
    <dbReference type="NCBI Taxonomy" id="353542"/>
    <lineage>
        <taxon>Eukaryota</taxon>
        <taxon>Fungi</taxon>
        <taxon>Dikarya</taxon>
        <taxon>Ascomycota</taxon>
        <taxon>Pezizomycotina</taxon>
        <taxon>Leotiomycetes</taxon>
        <taxon>Helotiales</taxon>
        <taxon>Hyphodiscaceae</taxon>
        <taxon>Hyphodiscus</taxon>
    </lineage>
</organism>
<dbReference type="SUPFAM" id="SSF48371">
    <property type="entry name" value="ARM repeat"/>
    <property type="match status" value="2"/>
</dbReference>
<evidence type="ECO:0000256" key="1">
    <source>
        <dbReference type="ARBA" id="ARBA00023186"/>
    </source>
</evidence>
<protein>
    <submittedName>
        <fullName evidence="4">Tubulin-folding cofactor D</fullName>
    </submittedName>
</protein>
<dbReference type="GO" id="GO:0048487">
    <property type="term" value="F:beta-tubulin binding"/>
    <property type="evidence" value="ECO:0007669"/>
    <property type="project" value="InterPro"/>
</dbReference>
<evidence type="ECO:0000259" key="2">
    <source>
        <dbReference type="Pfam" id="PF12612"/>
    </source>
</evidence>
<dbReference type="PANTHER" id="PTHR12658:SF0">
    <property type="entry name" value="TUBULIN-SPECIFIC CHAPERONE D"/>
    <property type="match status" value="1"/>
</dbReference>
<feature type="domain" description="Tubulin-folding cofactor D C-terminal" evidence="2">
    <location>
        <begin position="953"/>
        <end position="1122"/>
    </location>
</feature>
<gene>
    <name evidence="4" type="ORF">D0Z07_4436</name>
</gene>
<evidence type="ECO:0000313" key="5">
    <source>
        <dbReference type="Proteomes" id="UP000785200"/>
    </source>
</evidence>
<dbReference type="Pfam" id="PF25767">
    <property type="entry name" value="ARM_TBCD_2nd"/>
    <property type="match status" value="1"/>
</dbReference>
<evidence type="ECO:0000313" key="4">
    <source>
        <dbReference type="EMBL" id="KAG0649301.1"/>
    </source>
</evidence>
<comment type="caution">
    <text evidence="4">The sequence shown here is derived from an EMBL/GenBank/DDBJ whole genome shotgun (WGS) entry which is preliminary data.</text>
</comment>
<reference evidence="4" key="1">
    <citation type="submission" date="2019-07" db="EMBL/GenBank/DDBJ databases">
        <title>Hyphodiscus hymeniophilus genome sequencing and assembly.</title>
        <authorList>
            <person name="Kramer G."/>
            <person name="Nodwell J."/>
        </authorList>
    </citation>
    <scope>NUCLEOTIDE SEQUENCE</scope>
    <source>
        <strain evidence="4">ATCC 34498</strain>
    </source>
</reference>
<dbReference type="Pfam" id="PF12612">
    <property type="entry name" value="TFCD_C"/>
    <property type="match status" value="1"/>
</dbReference>
<dbReference type="InterPro" id="IPR058033">
    <property type="entry name" value="ARM_TBCD_2nd"/>
</dbReference>
<dbReference type="GO" id="GO:0007021">
    <property type="term" value="P:tubulin complex assembly"/>
    <property type="evidence" value="ECO:0007669"/>
    <property type="project" value="InterPro"/>
</dbReference>
<name>A0A9P6VJK3_9HELO</name>
<dbReference type="InterPro" id="IPR033162">
    <property type="entry name" value="TBCD"/>
</dbReference>
<accession>A0A9P6VJK3</accession>
<proteinExistence type="predicted"/>
<dbReference type="InterPro" id="IPR011989">
    <property type="entry name" value="ARM-like"/>
</dbReference>
<keyword evidence="5" id="KW-1185">Reference proteome</keyword>
<dbReference type="GO" id="GO:0007023">
    <property type="term" value="P:post-chaperonin tubulin folding pathway"/>
    <property type="evidence" value="ECO:0007669"/>
    <property type="project" value="InterPro"/>
</dbReference>
<evidence type="ECO:0000259" key="3">
    <source>
        <dbReference type="Pfam" id="PF25767"/>
    </source>
</evidence>
<dbReference type="InterPro" id="IPR022577">
    <property type="entry name" value="TBCD_C"/>
</dbReference>
<dbReference type="Gene3D" id="1.25.10.10">
    <property type="entry name" value="Leucine-rich Repeat Variant"/>
    <property type="match status" value="1"/>
</dbReference>
<sequence>MDAPEDDQDVKLQRASHELLADLGASLNPFLWKRTQSGRRKIRRRVRVREADRLVALLEPFQENPQLLDPHLADLVPILADAFLACVISKAPSKPPPQSQLLMSTSRATCRLIYTFCKVRGDKVIVRFLSTEAKHLEMLLSAIETQSKDEDGESDLGGGWEWEERYIALLWLSQLLFAPFDLASISSQAGLDGTQSDLKTTVPGLVWPSKIPSIAMRTIPLTIHYLSTSSKERDAAKVLLVRVAMRRDMQELGVMDALVKWAISRLRHSSIVEQSTYYYIGILSFIAGILKSSIGTADINAYLSTLFDVMQRLCSAEDDFSKTINASPIIRQTSVNILRNISALLLRSSGILGSSEMVEWVIGYLLDSLGDSATPVRIATSKALSLITLKLAPEMAEQVIEEIMNALRKDILGVTNKSSVPDLSTVNPLQWHGLILTLSQLLYRRAPPPDQLEQIISALIDGVNFEQRSTSGSSVGTNVRDAANLGIWAIARRYTTKELQTIRTKSSSASAGRDDVLQRLAAVLIISATLDPAGNIRRGSSAALQELIGRHPNTIIEGIQLVQTVEYSSVALRSKAMQEIAIQAAALDQVYAKSLLTALETWRGVGDPDVSARRIAAATFGTIACRYMARDTTEIGDEHFWATYCGRINSIVQRLNRLQHRQVEERHGLILCLAATVRSVEEMFLNERATQRLGFPTTYIEKVLSDLRKLLRYILEDAKTSTYRRPELVAEAVCQLLIAVSPLLGFQNRIIVNDPRRQRADLAGNPDVLSTTSDTVRLIDLAGELLGKWLRRNEPEVIEAASTASCAIFSLHIAPKQDIVLSNWVNIITEDQGSRTGQDLGVLSTLFKVFNGLDEVMMKSMRDSIMQAARTRWNLGHDIESRVAILQNLASSGACLSNLSQVTDMISEGLDDYTTDARGDVGSLVRTEALKAAAKVWKAMYEVAHEKLLLFDRLFPKVLRLAAEKLDKVRSEAQKTVNVALSMESTPFGGLSPSSKEYFRALLDMPDLCNLIYRDEYVAQWQDNLLEGLVTSADTGSEDLVRASRAALAEFCEIDNAKLDSICVSLISIMKRNLKNDRVLVPTMEVVGYLFEYRIMQRSSTNWRNLYALIQNAHYQSGNMRKLEAAVKLYGGLLDVYPGAAQKLSSMLLHKYPKVRNEAADTLFVKRGVGKSVNWIKAKQVDLVKLREAMEGGAIAVI</sequence>
<feature type="domain" description="Tubulin-folding cofactor D ARM repeats" evidence="3">
    <location>
        <begin position="355"/>
        <end position="558"/>
    </location>
</feature>
<dbReference type="InterPro" id="IPR016024">
    <property type="entry name" value="ARM-type_fold"/>
</dbReference>
<dbReference type="GO" id="GO:0000226">
    <property type="term" value="P:microtubule cytoskeleton organization"/>
    <property type="evidence" value="ECO:0007669"/>
    <property type="project" value="TreeGrafter"/>
</dbReference>
<keyword evidence="1" id="KW-0143">Chaperone</keyword>
<dbReference type="Pfam" id="PF23579">
    <property type="entry name" value="ARM_TBCD"/>
    <property type="match status" value="1"/>
</dbReference>
<dbReference type="PANTHER" id="PTHR12658">
    <property type="entry name" value="BETA-TUBULIN COFACTOR D"/>
    <property type="match status" value="1"/>
</dbReference>
<dbReference type="EMBL" id="VNKQ01000008">
    <property type="protein sequence ID" value="KAG0649301.1"/>
    <property type="molecule type" value="Genomic_DNA"/>
</dbReference>
<dbReference type="OrthoDB" id="10253476at2759"/>
<dbReference type="GO" id="GO:0005096">
    <property type="term" value="F:GTPase activator activity"/>
    <property type="evidence" value="ECO:0007669"/>
    <property type="project" value="InterPro"/>
</dbReference>
<dbReference type="Proteomes" id="UP000785200">
    <property type="component" value="Unassembled WGS sequence"/>
</dbReference>
<dbReference type="AlphaFoldDB" id="A0A9P6VJK3"/>